<evidence type="ECO:0000256" key="1">
    <source>
        <dbReference type="ARBA" id="ARBA00001946"/>
    </source>
</evidence>
<dbReference type="SUPFAM" id="SSF88723">
    <property type="entry name" value="PIN domain-like"/>
    <property type="match status" value="1"/>
</dbReference>
<proteinExistence type="inferred from homology"/>
<evidence type="ECO:0000313" key="10">
    <source>
        <dbReference type="EMBL" id="ELZ20569.1"/>
    </source>
</evidence>
<dbReference type="GO" id="GO:0004540">
    <property type="term" value="F:RNA nuclease activity"/>
    <property type="evidence" value="ECO:0007669"/>
    <property type="project" value="InterPro"/>
</dbReference>
<dbReference type="CDD" id="cd09881">
    <property type="entry name" value="PIN_VapC4-5_FitB-like"/>
    <property type="match status" value="1"/>
</dbReference>
<feature type="binding site" evidence="8">
    <location>
        <position position="96"/>
    </location>
    <ligand>
        <name>Mg(2+)</name>
        <dbReference type="ChEBI" id="CHEBI:18420"/>
    </ligand>
</feature>
<feature type="domain" description="PIN" evidence="9">
    <location>
        <begin position="2"/>
        <end position="121"/>
    </location>
</feature>
<dbReference type="InterPro" id="IPR029060">
    <property type="entry name" value="PIN-like_dom_sf"/>
</dbReference>
<keyword evidence="2 8" id="KW-1277">Toxin-antitoxin system</keyword>
<dbReference type="GO" id="GO:0090729">
    <property type="term" value="F:toxin activity"/>
    <property type="evidence" value="ECO:0007669"/>
    <property type="project" value="UniProtKB-KW"/>
</dbReference>
<evidence type="ECO:0000259" key="9">
    <source>
        <dbReference type="Pfam" id="PF01850"/>
    </source>
</evidence>
<evidence type="ECO:0000256" key="6">
    <source>
        <dbReference type="ARBA" id="ARBA00022842"/>
    </source>
</evidence>
<sequence>MICLDNSVLRKFADPDPDPQVVTYLDSHASEVWIVPAIIAYEFYSVESDRTAVQRLQLLLREAIDEIRPFTDDVAVEAAVLEGSLQKQNRSLGTADLLSAATAREAGATFVTADKRDFDKAPLHELLELDIIDVS</sequence>
<evidence type="ECO:0000313" key="11">
    <source>
        <dbReference type="Proteomes" id="UP000011626"/>
    </source>
</evidence>
<keyword evidence="5 8" id="KW-0378">Hydrolase</keyword>
<comment type="function">
    <text evidence="8">Toxic component of a toxin-antitoxin (TA) system. An RNase.</text>
</comment>
<evidence type="ECO:0000256" key="4">
    <source>
        <dbReference type="ARBA" id="ARBA00022723"/>
    </source>
</evidence>
<keyword evidence="3 8" id="KW-0540">Nuclease</keyword>
<feature type="binding site" evidence="8">
    <location>
        <position position="5"/>
    </location>
    <ligand>
        <name>Mg(2+)</name>
        <dbReference type="ChEBI" id="CHEBI:18420"/>
    </ligand>
</feature>
<dbReference type="OrthoDB" id="147588at2157"/>
<dbReference type="Gene3D" id="3.40.50.1010">
    <property type="entry name" value="5'-nuclease"/>
    <property type="match status" value="1"/>
</dbReference>
<keyword evidence="8" id="KW-0800">Toxin</keyword>
<dbReference type="EC" id="3.1.-.-" evidence="8"/>
<accession>M0CFC2</accession>
<dbReference type="eggNOG" id="arCOG02219">
    <property type="taxonomic scope" value="Archaea"/>
</dbReference>
<dbReference type="InterPro" id="IPR002716">
    <property type="entry name" value="PIN_dom"/>
</dbReference>
<dbReference type="AlphaFoldDB" id="M0CFC2"/>
<keyword evidence="4 8" id="KW-0479">Metal-binding</keyword>
<evidence type="ECO:0000256" key="5">
    <source>
        <dbReference type="ARBA" id="ARBA00022801"/>
    </source>
</evidence>
<dbReference type="EMBL" id="AOIU01000045">
    <property type="protein sequence ID" value="ELZ20569.1"/>
    <property type="molecule type" value="Genomic_DNA"/>
</dbReference>
<evidence type="ECO:0000256" key="2">
    <source>
        <dbReference type="ARBA" id="ARBA00022649"/>
    </source>
</evidence>
<dbReference type="Pfam" id="PF01850">
    <property type="entry name" value="PIN"/>
    <property type="match status" value="1"/>
</dbReference>
<dbReference type="PANTHER" id="PTHR33653:SF1">
    <property type="entry name" value="RIBONUCLEASE VAPC2"/>
    <property type="match status" value="1"/>
</dbReference>
<name>M0CFC2_9EURY</name>
<dbReference type="HAMAP" id="MF_00265">
    <property type="entry name" value="VapC_Nob1"/>
    <property type="match status" value="1"/>
</dbReference>
<dbReference type="InterPro" id="IPR050556">
    <property type="entry name" value="Type_II_TA_system_RNase"/>
</dbReference>
<comment type="cofactor">
    <cofactor evidence="1 8">
        <name>Mg(2+)</name>
        <dbReference type="ChEBI" id="CHEBI:18420"/>
    </cofactor>
</comment>
<reference evidence="10 11" key="1">
    <citation type="journal article" date="2014" name="PLoS Genet.">
        <title>Phylogenetically driven sequencing of extremely halophilic archaea reveals strategies for static and dynamic osmo-response.</title>
        <authorList>
            <person name="Becker E.A."/>
            <person name="Seitzer P.M."/>
            <person name="Tritt A."/>
            <person name="Larsen D."/>
            <person name="Krusor M."/>
            <person name="Yao A.I."/>
            <person name="Wu D."/>
            <person name="Madern D."/>
            <person name="Eisen J.A."/>
            <person name="Darling A.E."/>
            <person name="Facciotti M.T."/>
        </authorList>
    </citation>
    <scope>NUCLEOTIDE SEQUENCE [LARGE SCALE GENOMIC DNA]</scope>
    <source>
        <strain evidence="10 11">2-9-1</strain>
    </source>
</reference>
<comment type="similarity">
    <text evidence="7 8">Belongs to the PINc/VapC protein family.</text>
</comment>
<evidence type="ECO:0000256" key="7">
    <source>
        <dbReference type="ARBA" id="ARBA00038093"/>
    </source>
</evidence>
<keyword evidence="6 8" id="KW-0460">Magnesium</keyword>
<dbReference type="STRING" id="797114.C475_19938"/>
<dbReference type="Proteomes" id="UP000011626">
    <property type="component" value="Unassembled WGS sequence"/>
</dbReference>
<evidence type="ECO:0000256" key="8">
    <source>
        <dbReference type="HAMAP-Rule" id="MF_00265"/>
    </source>
</evidence>
<protein>
    <recommendedName>
        <fullName evidence="8">Ribonuclease VapC</fullName>
        <shortName evidence="8">RNase VapC</shortName>
        <ecNumber evidence="8">3.1.-.-</ecNumber>
    </recommendedName>
    <alternativeName>
        <fullName evidence="8">Putative toxin VapC</fullName>
    </alternativeName>
</protein>
<dbReference type="GO" id="GO:0016787">
    <property type="term" value="F:hydrolase activity"/>
    <property type="evidence" value="ECO:0007669"/>
    <property type="project" value="UniProtKB-KW"/>
</dbReference>
<dbReference type="RefSeq" id="WP_006885651.1">
    <property type="nucleotide sequence ID" value="NZ_AOIU01000045.1"/>
</dbReference>
<dbReference type="GO" id="GO:0000287">
    <property type="term" value="F:magnesium ion binding"/>
    <property type="evidence" value="ECO:0007669"/>
    <property type="project" value="UniProtKB-UniRule"/>
</dbReference>
<dbReference type="PANTHER" id="PTHR33653">
    <property type="entry name" value="RIBONUCLEASE VAPC2"/>
    <property type="match status" value="1"/>
</dbReference>
<comment type="caution">
    <text evidence="10">The sequence shown here is derived from an EMBL/GenBank/DDBJ whole genome shotgun (WGS) entry which is preliminary data.</text>
</comment>
<dbReference type="InterPro" id="IPR022907">
    <property type="entry name" value="VapC_family"/>
</dbReference>
<organism evidence="10 11">
    <name type="scientific">Halosimplex carlsbadense 2-9-1</name>
    <dbReference type="NCBI Taxonomy" id="797114"/>
    <lineage>
        <taxon>Archaea</taxon>
        <taxon>Methanobacteriati</taxon>
        <taxon>Methanobacteriota</taxon>
        <taxon>Stenosarchaea group</taxon>
        <taxon>Halobacteria</taxon>
        <taxon>Halobacteriales</taxon>
        <taxon>Haloarculaceae</taxon>
        <taxon>Halosimplex</taxon>
    </lineage>
</organism>
<evidence type="ECO:0000256" key="3">
    <source>
        <dbReference type="ARBA" id="ARBA00022722"/>
    </source>
</evidence>
<gene>
    <name evidence="8" type="primary">vapC</name>
    <name evidence="10" type="ORF">C475_19938</name>
</gene>
<keyword evidence="11" id="KW-1185">Reference proteome</keyword>